<dbReference type="EMBL" id="UZAK01017218">
    <property type="protein sequence ID" value="VDP07665.1"/>
    <property type="molecule type" value="Genomic_DNA"/>
</dbReference>
<dbReference type="PANTHER" id="PTHR23122">
    <property type="entry name" value="MEMBRANE-ASSOCIATED GUANYLATE KINASE MAGUK"/>
    <property type="match status" value="1"/>
</dbReference>
<dbReference type="CDD" id="cd11862">
    <property type="entry name" value="SH3_MPP"/>
    <property type="match status" value="1"/>
</dbReference>
<evidence type="ECO:0000256" key="1">
    <source>
        <dbReference type="ARBA" id="ARBA00022443"/>
    </source>
</evidence>
<evidence type="ECO:0000256" key="2">
    <source>
        <dbReference type="PROSITE-ProRule" id="PRU00192"/>
    </source>
</evidence>
<dbReference type="WBParaSite" id="SCUD_0000679501-mRNA-1">
    <property type="protein sequence ID" value="SCUD_0000679501-mRNA-1"/>
    <property type="gene ID" value="SCUD_0000679501"/>
</dbReference>
<dbReference type="AlphaFoldDB" id="A0A183JVQ0"/>
<dbReference type="SUPFAM" id="SSF50044">
    <property type="entry name" value="SH3-domain"/>
    <property type="match status" value="1"/>
</dbReference>
<dbReference type="Gene3D" id="2.30.30.40">
    <property type="entry name" value="SH3 Domains"/>
    <property type="match status" value="1"/>
</dbReference>
<evidence type="ECO:0000259" key="3">
    <source>
        <dbReference type="PROSITE" id="PS50002"/>
    </source>
</evidence>
<dbReference type="InterPro" id="IPR050716">
    <property type="entry name" value="MAGUK"/>
</dbReference>
<dbReference type="InterPro" id="IPR036028">
    <property type="entry name" value="SH3-like_dom_sf"/>
</dbReference>
<reference evidence="6" key="1">
    <citation type="submission" date="2016-06" db="UniProtKB">
        <authorList>
            <consortium name="WormBaseParasite"/>
        </authorList>
    </citation>
    <scope>IDENTIFICATION</scope>
</reference>
<evidence type="ECO:0000313" key="5">
    <source>
        <dbReference type="Proteomes" id="UP000279833"/>
    </source>
</evidence>
<evidence type="ECO:0000313" key="4">
    <source>
        <dbReference type="EMBL" id="VDP07665.1"/>
    </source>
</evidence>
<accession>A0A183JVQ0</accession>
<keyword evidence="5" id="KW-1185">Reference proteome</keyword>
<reference evidence="4 5" key="2">
    <citation type="submission" date="2018-11" db="EMBL/GenBank/DDBJ databases">
        <authorList>
            <consortium name="Pathogen Informatics"/>
        </authorList>
    </citation>
    <scope>NUCLEOTIDE SEQUENCE [LARGE SCALE GENOMIC DNA]</scope>
    <source>
        <strain evidence="4">Dakar</strain>
        <strain evidence="5">Dakar, Senegal</strain>
    </source>
</reference>
<dbReference type="Proteomes" id="UP000279833">
    <property type="component" value="Unassembled WGS sequence"/>
</dbReference>
<organism evidence="6">
    <name type="scientific">Schistosoma curassoni</name>
    <dbReference type="NCBI Taxonomy" id="6186"/>
    <lineage>
        <taxon>Eukaryota</taxon>
        <taxon>Metazoa</taxon>
        <taxon>Spiralia</taxon>
        <taxon>Lophotrochozoa</taxon>
        <taxon>Platyhelminthes</taxon>
        <taxon>Trematoda</taxon>
        <taxon>Digenea</taxon>
        <taxon>Strigeidida</taxon>
        <taxon>Schistosomatoidea</taxon>
        <taxon>Schistosomatidae</taxon>
        <taxon>Schistosoma</taxon>
    </lineage>
</organism>
<proteinExistence type="predicted"/>
<dbReference type="Pfam" id="PF07653">
    <property type="entry name" value="SH3_2"/>
    <property type="match status" value="1"/>
</dbReference>
<dbReference type="PROSITE" id="PS50002">
    <property type="entry name" value="SH3"/>
    <property type="match status" value="1"/>
</dbReference>
<keyword evidence="1 2" id="KW-0728">SH3 domain</keyword>
<feature type="domain" description="SH3" evidence="3">
    <location>
        <begin position="31"/>
        <end position="89"/>
    </location>
</feature>
<name>A0A183JVQ0_9TREM</name>
<dbReference type="InterPro" id="IPR001452">
    <property type="entry name" value="SH3_domain"/>
</dbReference>
<gene>
    <name evidence="4" type="ORF">SCUD_LOCUS6795</name>
</gene>
<dbReference type="STRING" id="6186.A0A183JVQ0"/>
<sequence length="89" mass="10041">MNSFLNVQTTISGDVKLKLIPSITKKQQAEKNQVHVRALFSYSPSSDSLTPCPEAGLAFLKGEILRIVNSEDPNWWQAVKVCNYKELKF</sequence>
<evidence type="ECO:0000313" key="6">
    <source>
        <dbReference type="WBParaSite" id="SCUD_0000679501-mRNA-1"/>
    </source>
</evidence>
<protein>
    <submittedName>
        <fullName evidence="6">SH3 domain-containing protein</fullName>
    </submittedName>
</protein>